<evidence type="ECO:0000256" key="7">
    <source>
        <dbReference type="ARBA" id="ARBA00022723"/>
    </source>
</evidence>
<feature type="binding site" description="axial binding residue" evidence="14">
    <location>
        <position position="394"/>
    </location>
    <ligand>
        <name>heme</name>
        <dbReference type="ChEBI" id="CHEBI:30413"/>
    </ligand>
    <ligandPart>
        <name>Fe</name>
        <dbReference type="ChEBI" id="CHEBI:18248"/>
    </ligandPart>
</feature>
<dbReference type="Proteomes" id="UP000001646">
    <property type="component" value="Chromosome 1"/>
</dbReference>
<dbReference type="InterPro" id="IPR001128">
    <property type="entry name" value="Cyt_P450"/>
</dbReference>
<evidence type="ECO:0000256" key="11">
    <source>
        <dbReference type="ARBA" id="ARBA00023004"/>
    </source>
</evidence>
<organism evidence="16 17">
    <name type="scientific">Anolis carolinensis</name>
    <name type="common">Green anole</name>
    <name type="synonym">American chameleon</name>
    <dbReference type="NCBI Taxonomy" id="28377"/>
    <lineage>
        <taxon>Eukaryota</taxon>
        <taxon>Metazoa</taxon>
        <taxon>Chordata</taxon>
        <taxon>Craniata</taxon>
        <taxon>Vertebrata</taxon>
        <taxon>Euteleostomi</taxon>
        <taxon>Lepidosauria</taxon>
        <taxon>Squamata</taxon>
        <taxon>Bifurcata</taxon>
        <taxon>Unidentata</taxon>
        <taxon>Episquamata</taxon>
        <taxon>Toxicofera</taxon>
        <taxon>Iguania</taxon>
        <taxon>Dactyloidae</taxon>
        <taxon>Anolis</taxon>
    </lineage>
</organism>
<evidence type="ECO:0000256" key="2">
    <source>
        <dbReference type="ARBA" id="ARBA00004174"/>
    </source>
</evidence>
<evidence type="ECO:0000256" key="13">
    <source>
        <dbReference type="ARBA" id="ARBA00023136"/>
    </source>
</evidence>
<reference evidence="16" key="3">
    <citation type="submission" date="2025-09" db="UniProtKB">
        <authorList>
            <consortium name="Ensembl"/>
        </authorList>
    </citation>
    <scope>IDENTIFICATION</scope>
</reference>
<dbReference type="Pfam" id="PF00067">
    <property type="entry name" value="p450"/>
    <property type="match status" value="2"/>
</dbReference>
<evidence type="ECO:0000256" key="4">
    <source>
        <dbReference type="ARBA" id="ARBA00010617"/>
    </source>
</evidence>
<comment type="similarity">
    <text evidence="4 15">Belongs to the cytochrome P450 family.</text>
</comment>
<dbReference type="EC" id="1.14.14.1" evidence="5"/>
<dbReference type="GO" id="GO:0005789">
    <property type="term" value="C:endoplasmic reticulum membrane"/>
    <property type="evidence" value="ECO:0007669"/>
    <property type="project" value="UniProtKB-SubCell"/>
</dbReference>
<dbReference type="AlphaFoldDB" id="A0A803TKM7"/>
<dbReference type="Gene3D" id="1.10.630.10">
    <property type="entry name" value="Cytochrome P450"/>
    <property type="match status" value="2"/>
</dbReference>
<keyword evidence="8" id="KW-0256">Endoplasmic reticulum</keyword>
<protein>
    <recommendedName>
        <fullName evidence="5">unspecific monooxygenase</fullName>
        <ecNumber evidence="5">1.14.14.1</ecNumber>
    </recommendedName>
</protein>
<name>A0A803TKM7_ANOCA</name>
<keyword evidence="11 14" id="KW-0408">Iron</keyword>
<keyword evidence="6 14" id="KW-0349">Heme</keyword>
<dbReference type="Ensembl" id="ENSACAT00000039800.1">
    <property type="protein sequence ID" value="ENSACAP00000035767.1"/>
    <property type="gene ID" value="ENSACAG00000010182.4"/>
</dbReference>
<evidence type="ECO:0000256" key="10">
    <source>
        <dbReference type="ARBA" id="ARBA00023002"/>
    </source>
</evidence>
<dbReference type="InterPro" id="IPR017972">
    <property type="entry name" value="Cyt_P450_CS"/>
</dbReference>
<dbReference type="PRINTS" id="PR00385">
    <property type="entry name" value="P450"/>
</dbReference>
<keyword evidence="12 15" id="KW-0503">Monooxygenase</keyword>
<accession>A0A803TKM7</accession>
<sequence length="449" mass="50524">MEALGITTLFLVVFISCLVFSAVWKSRMKKEKLPPGPTPLPIIGNILQLKTNYLDQAIHKLSQKYGPVFTMYVGTERVVVLNGYDAVKEALIDRADEFSARGKLPLADKINKGKVAAAFEGTTESYLAMGKDGNSSDVLPSLPSATLGWERKALRKGSKMKLSMSWNTYKTQRLYNIFPSLMDFIPGPHHKVASNSNKNAEFVLEEAKEHRATLDPSSPRDYIDCFYIKMDQEEQNDASEFTIENLIFCVLDLFTAGTETTSTTLRYGLLILQKYPEIEAKVQEEIDQVIGGARKPCMADRGKMPYTDAVIHEIQRFISLVPLSVPHAVLKDTVFREYVIPKGTTIYPVLTSVLCDTKEFRNPTKFDPQHFLHEDGSFRKSDYFMPFSAGKRICAGEGLARMELFLFLTTILQNFKLKPLTDPKDIDISPQMSSIGSLPRSYQLCVVPR</sequence>
<keyword evidence="17" id="KW-1185">Reference proteome</keyword>
<reference evidence="16" key="2">
    <citation type="submission" date="2025-08" db="UniProtKB">
        <authorList>
            <consortium name="Ensembl"/>
        </authorList>
    </citation>
    <scope>IDENTIFICATION</scope>
</reference>
<keyword evidence="9" id="KW-0492">Microsome</keyword>
<evidence type="ECO:0000256" key="9">
    <source>
        <dbReference type="ARBA" id="ARBA00022848"/>
    </source>
</evidence>
<comment type="subcellular location">
    <subcellularLocation>
        <location evidence="3">Endoplasmic reticulum membrane</location>
        <topology evidence="3">Peripheral membrane protein</topology>
    </subcellularLocation>
    <subcellularLocation>
        <location evidence="2">Microsome membrane</location>
        <topology evidence="2">Peripheral membrane protein</topology>
    </subcellularLocation>
</comment>
<dbReference type="GeneTree" id="ENSGT00940000155736"/>
<keyword evidence="7 14" id="KW-0479">Metal-binding</keyword>
<dbReference type="PRINTS" id="PR00463">
    <property type="entry name" value="EP450I"/>
</dbReference>
<dbReference type="Bgee" id="ENSACAG00000010182">
    <property type="expression patterns" value="Expressed in kidney and 4 other cell types or tissues"/>
</dbReference>
<reference evidence="16 17" key="1">
    <citation type="submission" date="2009-12" db="EMBL/GenBank/DDBJ databases">
        <title>The Genome Sequence of Anolis carolinensis (Green Anole Lizard).</title>
        <authorList>
            <consortium name="The Genome Sequencing Platform"/>
            <person name="Di Palma F."/>
            <person name="Alfoldi J."/>
            <person name="Heiman D."/>
            <person name="Young S."/>
            <person name="Grabherr M."/>
            <person name="Johnson J."/>
            <person name="Lander E.S."/>
            <person name="Lindblad-Toh K."/>
        </authorList>
    </citation>
    <scope>NUCLEOTIDE SEQUENCE [LARGE SCALE GENOMIC DNA]</scope>
    <source>
        <strain evidence="16 17">JBL SC #1</strain>
    </source>
</reference>
<dbReference type="SUPFAM" id="SSF48264">
    <property type="entry name" value="Cytochrome P450"/>
    <property type="match status" value="1"/>
</dbReference>
<keyword evidence="13" id="KW-0472">Membrane</keyword>
<evidence type="ECO:0000256" key="3">
    <source>
        <dbReference type="ARBA" id="ARBA00004406"/>
    </source>
</evidence>
<evidence type="ECO:0000313" key="16">
    <source>
        <dbReference type="Ensembl" id="ENSACAP00000035767.1"/>
    </source>
</evidence>
<evidence type="ECO:0000256" key="1">
    <source>
        <dbReference type="ARBA" id="ARBA00001971"/>
    </source>
</evidence>
<evidence type="ECO:0000256" key="8">
    <source>
        <dbReference type="ARBA" id="ARBA00022824"/>
    </source>
</evidence>
<dbReference type="FunFam" id="1.10.630.10:FF:000238">
    <property type="entry name" value="Cytochrome P450 2A6"/>
    <property type="match status" value="1"/>
</dbReference>
<evidence type="ECO:0000256" key="5">
    <source>
        <dbReference type="ARBA" id="ARBA00012109"/>
    </source>
</evidence>
<keyword evidence="10 15" id="KW-0560">Oxidoreductase</keyword>
<dbReference type="GO" id="GO:0020037">
    <property type="term" value="F:heme binding"/>
    <property type="evidence" value="ECO:0007669"/>
    <property type="project" value="InterPro"/>
</dbReference>
<evidence type="ECO:0000256" key="14">
    <source>
        <dbReference type="PIRSR" id="PIRSR602401-1"/>
    </source>
</evidence>
<evidence type="ECO:0000256" key="12">
    <source>
        <dbReference type="ARBA" id="ARBA00023033"/>
    </source>
</evidence>
<evidence type="ECO:0000256" key="15">
    <source>
        <dbReference type="RuleBase" id="RU000461"/>
    </source>
</evidence>
<dbReference type="InterPro" id="IPR002401">
    <property type="entry name" value="Cyt_P450_E_grp-I"/>
</dbReference>
<gene>
    <name evidence="16" type="primary">LOC100552964</name>
</gene>
<evidence type="ECO:0000256" key="6">
    <source>
        <dbReference type="ARBA" id="ARBA00022617"/>
    </source>
</evidence>
<dbReference type="GO" id="GO:0005506">
    <property type="term" value="F:iron ion binding"/>
    <property type="evidence" value="ECO:0007669"/>
    <property type="project" value="InterPro"/>
</dbReference>
<dbReference type="PANTHER" id="PTHR24300:SF356">
    <property type="entry name" value="CYTOCHROME P450 2E1"/>
    <property type="match status" value="1"/>
</dbReference>
<dbReference type="PROSITE" id="PS00086">
    <property type="entry name" value="CYTOCHROME_P450"/>
    <property type="match status" value="1"/>
</dbReference>
<dbReference type="GO" id="GO:0016712">
    <property type="term" value="F:oxidoreductase activity, acting on paired donors, with incorporation or reduction of molecular oxygen, reduced flavin or flavoprotein as one donor, and incorporation of one atom of oxygen"/>
    <property type="evidence" value="ECO:0007669"/>
    <property type="project" value="UniProtKB-EC"/>
</dbReference>
<proteinExistence type="inferred from homology"/>
<dbReference type="InterPro" id="IPR050182">
    <property type="entry name" value="Cytochrome_P450_fam2"/>
</dbReference>
<dbReference type="InterPro" id="IPR036396">
    <property type="entry name" value="Cyt_P450_sf"/>
</dbReference>
<dbReference type="PANTHER" id="PTHR24300">
    <property type="entry name" value="CYTOCHROME P450 508A4-RELATED"/>
    <property type="match status" value="1"/>
</dbReference>
<comment type="cofactor">
    <cofactor evidence="1 14">
        <name>heme</name>
        <dbReference type="ChEBI" id="CHEBI:30413"/>
    </cofactor>
</comment>
<evidence type="ECO:0000313" key="17">
    <source>
        <dbReference type="Proteomes" id="UP000001646"/>
    </source>
</evidence>